<evidence type="ECO:0000313" key="10">
    <source>
        <dbReference type="EMBL" id="CAI5439725.1"/>
    </source>
</evidence>
<dbReference type="Pfam" id="PF00078">
    <property type="entry name" value="RVT_1"/>
    <property type="match status" value="1"/>
</dbReference>
<dbReference type="EC" id="2.7.7.49" evidence="1"/>
<dbReference type="Gene3D" id="3.40.220.10">
    <property type="entry name" value="Leucine Aminopeptidase, subunit E, domain 1"/>
    <property type="match status" value="1"/>
</dbReference>
<dbReference type="GO" id="GO:0004519">
    <property type="term" value="F:endonuclease activity"/>
    <property type="evidence" value="ECO:0007669"/>
    <property type="project" value="UniProtKB-KW"/>
</dbReference>
<evidence type="ECO:0000256" key="4">
    <source>
        <dbReference type="ARBA" id="ARBA00022722"/>
    </source>
</evidence>
<dbReference type="Gene3D" id="3.10.10.10">
    <property type="entry name" value="HIV Type 1 Reverse Transcriptase, subunit A, domain 1"/>
    <property type="match status" value="1"/>
</dbReference>
<evidence type="ECO:0000256" key="7">
    <source>
        <dbReference type="SAM" id="MobiDB-lite"/>
    </source>
</evidence>
<feature type="compositionally biased region" description="Polar residues" evidence="7">
    <location>
        <begin position="2697"/>
        <end position="2708"/>
    </location>
</feature>
<dbReference type="InterPro" id="IPR041588">
    <property type="entry name" value="Integrase_H2C2"/>
</dbReference>
<dbReference type="InterPro" id="IPR001584">
    <property type="entry name" value="Integrase_cat-core"/>
</dbReference>
<proteinExistence type="predicted"/>
<dbReference type="Gene3D" id="2.40.70.10">
    <property type="entry name" value="Acid Proteases"/>
    <property type="match status" value="1"/>
</dbReference>
<dbReference type="PANTHER" id="PTHR37984:SF5">
    <property type="entry name" value="PROTEIN NYNRIN-LIKE"/>
    <property type="match status" value="1"/>
</dbReference>
<dbReference type="Pfam" id="PF00665">
    <property type="entry name" value="rve"/>
    <property type="match status" value="1"/>
</dbReference>
<dbReference type="Pfam" id="PF17921">
    <property type="entry name" value="Integrase_H2C2"/>
    <property type="match status" value="1"/>
</dbReference>
<keyword evidence="3" id="KW-0548">Nucleotidyltransferase</keyword>
<dbReference type="InterPro" id="IPR021109">
    <property type="entry name" value="Peptidase_aspartic_dom_sf"/>
</dbReference>
<dbReference type="CDD" id="cd01647">
    <property type="entry name" value="RT_LTR"/>
    <property type="match status" value="1"/>
</dbReference>
<keyword evidence="2" id="KW-0808">Transferase</keyword>
<evidence type="ECO:0000256" key="5">
    <source>
        <dbReference type="ARBA" id="ARBA00022759"/>
    </source>
</evidence>
<gene>
    <name evidence="10" type="ORF">CAMP_LOCUS2362</name>
</gene>
<dbReference type="CDD" id="cd09274">
    <property type="entry name" value="RNase_HI_RT_Ty3"/>
    <property type="match status" value="1"/>
</dbReference>
<evidence type="ECO:0000313" key="11">
    <source>
        <dbReference type="Proteomes" id="UP001152747"/>
    </source>
</evidence>
<dbReference type="Proteomes" id="UP001152747">
    <property type="component" value="Unassembled WGS sequence"/>
</dbReference>
<comment type="caution">
    <text evidence="10">The sequence shown here is derived from an EMBL/GenBank/DDBJ whole genome shotgun (WGS) entry which is preliminary data.</text>
</comment>
<dbReference type="PANTHER" id="PTHR37984">
    <property type="entry name" value="PROTEIN CBG26694"/>
    <property type="match status" value="1"/>
</dbReference>
<dbReference type="InterPro" id="IPR043502">
    <property type="entry name" value="DNA/RNA_pol_sf"/>
</dbReference>
<dbReference type="OrthoDB" id="5832112at2759"/>
<feature type="compositionally biased region" description="Polar residues" evidence="7">
    <location>
        <begin position="59"/>
        <end position="70"/>
    </location>
</feature>
<feature type="domain" description="Integrase catalytic" evidence="9">
    <location>
        <begin position="2383"/>
        <end position="2542"/>
    </location>
</feature>
<evidence type="ECO:0000256" key="2">
    <source>
        <dbReference type="ARBA" id="ARBA00022679"/>
    </source>
</evidence>
<dbReference type="Gene3D" id="3.30.420.10">
    <property type="entry name" value="Ribonuclease H-like superfamily/Ribonuclease H"/>
    <property type="match status" value="1"/>
</dbReference>
<keyword evidence="5" id="KW-0378">Hydrolase</keyword>
<dbReference type="SUPFAM" id="SSF50630">
    <property type="entry name" value="Acid proteases"/>
    <property type="match status" value="1"/>
</dbReference>
<dbReference type="GO" id="GO:0042575">
    <property type="term" value="C:DNA polymerase complex"/>
    <property type="evidence" value="ECO:0007669"/>
    <property type="project" value="UniProtKB-ARBA"/>
</dbReference>
<keyword evidence="11" id="KW-1185">Reference proteome</keyword>
<keyword evidence="4" id="KW-0540">Nuclease</keyword>
<evidence type="ECO:0000256" key="1">
    <source>
        <dbReference type="ARBA" id="ARBA00012493"/>
    </source>
</evidence>
<dbReference type="PROSITE" id="PS50878">
    <property type="entry name" value="RT_POL"/>
    <property type="match status" value="1"/>
</dbReference>
<dbReference type="GO" id="GO:0003676">
    <property type="term" value="F:nucleic acid binding"/>
    <property type="evidence" value="ECO:0007669"/>
    <property type="project" value="InterPro"/>
</dbReference>
<evidence type="ECO:0000259" key="9">
    <source>
        <dbReference type="PROSITE" id="PS50994"/>
    </source>
</evidence>
<feature type="region of interest" description="Disordered" evidence="7">
    <location>
        <begin position="2769"/>
        <end position="2800"/>
    </location>
</feature>
<name>A0A9P1I500_9PELO</name>
<dbReference type="EMBL" id="CANHGI010000001">
    <property type="protein sequence ID" value="CAI5439725.1"/>
    <property type="molecule type" value="Genomic_DNA"/>
</dbReference>
<dbReference type="FunFam" id="3.30.70.270:FF:000026">
    <property type="entry name" value="Transposon Ty3-G Gag-Pol polyprotein"/>
    <property type="match status" value="1"/>
</dbReference>
<dbReference type="InterPro" id="IPR041577">
    <property type="entry name" value="RT_RNaseH_2"/>
</dbReference>
<feature type="compositionally biased region" description="Basic and acidic residues" evidence="7">
    <location>
        <begin position="78"/>
        <end position="89"/>
    </location>
</feature>
<evidence type="ECO:0000256" key="3">
    <source>
        <dbReference type="ARBA" id="ARBA00022695"/>
    </source>
</evidence>
<dbReference type="SUPFAM" id="SSF56672">
    <property type="entry name" value="DNA/RNA polymerases"/>
    <property type="match status" value="1"/>
</dbReference>
<accession>A0A9P1I500</accession>
<dbReference type="Gene3D" id="3.30.70.270">
    <property type="match status" value="2"/>
</dbReference>
<dbReference type="SUPFAM" id="SSF52949">
    <property type="entry name" value="Macro domain-like"/>
    <property type="match status" value="1"/>
</dbReference>
<organism evidence="10 11">
    <name type="scientific">Caenorhabditis angaria</name>
    <dbReference type="NCBI Taxonomy" id="860376"/>
    <lineage>
        <taxon>Eukaryota</taxon>
        <taxon>Metazoa</taxon>
        <taxon>Ecdysozoa</taxon>
        <taxon>Nematoda</taxon>
        <taxon>Chromadorea</taxon>
        <taxon>Rhabditida</taxon>
        <taxon>Rhabditina</taxon>
        <taxon>Rhabditomorpha</taxon>
        <taxon>Rhabditoidea</taxon>
        <taxon>Rhabditidae</taxon>
        <taxon>Peloderinae</taxon>
        <taxon>Caenorhabditis</taxon>
    </lineage>
</organism>
<dbReference type="SUPFAM" id="SSF53098">
    <property type="entry name" value="Ribonuclease H-like"/>
    <property type="match status" value="1"/>
</dbReference>
<evidence type="ECO:0000256" key="6">
    <source>
        <dbReference type="ARBA" id="ARBA00023268"/>
    </source>
</evidence>
<feature type="domain" description="Reverse transcriptase" evidence="8">
    <location>
        <begin position="1836"/>
        <end position="2014"/>
    </location>
</feature>
<dbReference type="InterPro" id="IPR050951">
    <property type="entry name" value="Retrovirus_Pol_polyprotein"/>
</dbReference>
<feature type="region of interest" description="Disordered" evidence="7">
    <location>
        <begin position="1"/>
        <end position="124"/>
    </location>
</feature>
<dbReference type="Gene3D" id="1.10.340.70">
    <property type="match status" value="1"/>
</dbReference>
<reference evidence="10" key="1">
    <citation type="submission" date="2022-11" db="EMBL/GenBank/DDBJ databases">
        <authorList>
            <person name="Kikuchi T."/>
        </authorList>
    </citation>
    <scope>NUCLEOTIDE SEQUENCE</scope>
    <source>
        <strain evidence="10">PS1010</strain>
    </source>
</reference>
<sequence>MFENSKNDQSNDDPTKNVRKRIKLMSSEEKKEYNRIKKQKERKTEKQQSAISRMFGANTKFNELSPSQKTFYKKTMKRERESENYEPKLSKKPKTSTIGEKENILEEERDKQPESRESSDEHLEQSMKIVQNFNESENGTVPDFIGSKNKNVLVRFSQINLFDTEVDTVIIPYFQDPDVSKIPKGSIHQQFKKLIETDEDFPTINLPSNFNNFEFQVLSSSTMEFCVNNNFMLVRSPVACEKKGFTISTETELKATYFRILHQCDSHEIKSVSIPLLGTGFGKIDSKRSLIIGLQAVFAYFSSVQQSNIELVYFCVRNKKKYFQLGEVLLYNREFDLSKNSPAECLKFIDTFMRNIKTKGSYMKFPGTQLRLRTFKSTFTLNQMRISRKISKTVEKLTEMKGKRLENVIGVTDNIDHSIFETHPVTINHSQLDITPSTSELISELVPIPIKCLKYENFRQVWILSRYYCFYSGSEPGENLSSYSAQRKKWFLKLKDSHLEWVKNYYEIKFSNNKRCSCGDDGHNNFQVFGTRMSHYDKIMEEWFLKNKSLYFVEGQDGIRFLVAPKTNCKQVEVFDNTKEAIEMKNRKILNDEFNCHEFILNENDSILKFMEDAEISTISTMVESVEFETTGLGSKENSQENPHEKQMERSKLEKFKEHISNSFQREVQMRNRMYAKEYFGLAFLEKHAPNTIIQYLLEEVDDTSIDQEMIGDISYVWQSISEGNYSEPEFELWPLFNLGPRDSLCSYCGSYGFRNEKNRKCCLNGAIWIPPFKKLPEVITKLYENRNYRSIIININAVHAMASTVYNREVQELHGVQSIKVKGQINLMASALIANNPEKPAFGNFIVLNATDERVAEKRLQTLFKQYKGLKEIFVELKRYMDKNNQFVHLFKSMMELLEQADRRGENWEKLNFRIVHTDEIKKFDLEQHKGVYADPSRMNDDFVSVAFSMDHDMNIKPRGMTIYAKNPKGFEQLPLSIYDEKAPPMAYPLHFPNGETGFTLKKYKRFDKKEIMLFEDRIKLEIENIESRGENPEHYFDGQTGTNNIPIVTNTSDIPENCNDDIESDFESENEECSNEADVLENIDLDDLQNEQRSFGKRPKVIFVERDGEMYPVRNGDEIIPFVSDSDRSPDVEIVDEHEFLNDEELDKLQENNCEFEEHVIQTNENYEESNEELDEFEHVALDDFDDSEITAENRGNGGVRVMNKGKRKFVSAAEYYSFIFKNRKHVPCRFLGISGKLGQLFVIDAFSKVQQMRMDAITRHRAMFQRSTKKSTMWKYLNKKMRKYFKNELGKGEEVITEKLQIWKSTNKQQFESSDKIFYSNLEEFDDHMPILKKIAKINNQKQITKRLTMDGDIITESLEFAEKTAAETTRTIKGMVHKTTAAIKAGIEETWWNLKAFVLWIILPIVAGTFSLIICCQLLKCYCTGMAARRAAKSAKESFFNHAASKLLQINQIEPSQELTLEEAYPMPDLPEINNIDDDINNVDNKTGKLPFLRIRMNGKRMKCLLDSGSCLSLISKSRLEEIGGQLKNDIKETARAANSTLIQFCGQTDLKITVDGISFMQNFRVLDGHNPNQKIILGMDFMEKLAEYDKTVTFDLKKNKRTVTIGDTELDINNIEPQESQEYQKVVTTSETIIPKRSESIISVKVKPTNHKQTTVIIEDDHHQSRDIYTIARSIGTTTKDGQTVLRICNPSNKEIKFHKGKTIAKATIIGSSSTDINEIQEESEVDLAFKETQWWRKLPKISDPTEIFNILEKVDVESAELSSENKEKLRQLILNKAKAFTDNSETLGRYTGNVKHKIPLIPGYKIPKGRTPRIPLARREEIRKQIDKMIQQGIIRPSDSPFNSPLVLVRKKDNSWRFCQDFRQLNDITVPASTILPHMNDILDLIGNKTWYTTLDLTSGYYQIPLEEDHCERTAFSTAFGTFEYVRMPMGLRYAGSTFQRVMDSLIRTCRATCSAYLDDLIIASDSEEQHLQDIEELLNKIIQAGLKISPKKANLAKSKVEFLGVVLSKNGIQPSSKKTQAIRDYPPPTNENEVRRFMGMINFFRKFIPKCALIAAPINELLRNDKEFIWTEECQNSFETLKQKLMEEPILATPILGAPFEVEVDASKLGVGAVLYQCQPGNPKDRRTIMYASKKHSATEQRYAAIEIESGGMVWALTTFQPYIDGSETTVYTDHMPLKSIITNKTTSNRLQKFQISLQSFNIKIQYKKGCENVVADALSRGFSEQSHSESFEHQVNMIEEEGVHKILNQEAVRKEQKHPEILKLMDECQEVDYTGANGKIEGILYMLPLQETDNPKIILPSDSTVARKLIQLIHRSKYEASHQGIRKTLHRVKDIIKTPNLQQLVTEEIRQCRNCQQNKDPHQYRIITPLGTTDIVNTPFEKWSSDVLGPLPLTINGNRYIIVFCCAFTKLLVAEASPDITARTTAKVFMDRIFARFGTPRIVTTDKGSNYTSKEFIAMLELLGVKHQTSTPAHHQSNGQVERNNQSLEQILRQMINNKTDSWDEELQLAIFAYNSTVQASTKFTPNELIYGRSLPSPCSIALQQPVRRYCDEDDYVERIKANLQFTHRATLENIQKARESQKQNYTRHNPPTGTIIAIGDQVLSIKAPFSTSKTASPLSRLGPHLPQIDIQTSGRRLRTAKIPIPKRHRTTATTEITPSEAKDQKKNSPTYGTQFKVSGSIGEKHLNGSPSLIRTQYSPKEQRGAQYLEGKRRPSIPPLKQNQLRRQDKRRMSQTRNAEIQLPRARHVNLIYFPNSTQQFFKKKKKKKKGENDSKRRATCGDNGRTGSQADECPIERNFEIGAPVTCWTCCTDLPRGNTKATSVHQTLPKAGQ</sequence>
<dbReference type="InterPro" id="IPR012337">
    <property type="entry name" value="RNaseH-like_sf"/>
</dbReference>
<protein>
    <recommendedName>
        <fullName evidence="1">RNA-directed DNA polymerase</fullName>
        <ecNumber evidence="1">2.7.7.49</ecNumber>
    </recommendedName>
</protein>
<feature type="compositionally biased region" description="Basic and acidic residues" evidence="7">
    <location>
        <begin position="26"/>
        <end position="35"/>
    </location>
</feature>
<dbReference type="InterPro" id="IPR000477">
    <property type="entry name" value="RT_dom"/>
</dbReference>
<dbReference type="GO" id="GO:0003964">
    <property type="term" value="F:RNA-directed DNA polymerase activity"/>
    <property type="evidence" value="ECO:0007669"/>
    <property type="project" value="UniProtKB-EC"/>
</dbReference>
<dbReference type="GO" id="GO:0015074">
    <property type="term" value="P:DNA integration"/>
    <property type="evidence" value="ECO:0007669"/>
    <property type="project" value="InterPro"/>
</dbReference>
<dbReference type="InterPro" id="IPR036397">
    <property type="entry name" value="RNaseH_sf"/>
</dbReference>
<feature type="compositionally biased region" description="Polar residues" evidence="7">
    <location>
        <begin position="2676"/>
        <end position="2686"/>
    </location>
</feature>
<keyword evidence="6" id="KW-0511">Multifunctional enzyme</keyword>
<keyword evidence="5" id="KW-0255">Endonuclease</keyword>
<dbReference type="InterPro" id="IPR043472">
    <property type="entry name" value="Macro_dom-like"/>
</dbReference>
<dbReference type="CDD" id="cd00303">
    <property type="entry name" value="retropepsin_like"/>
    <property type="match status" value="1"/>
</dbReference>
<dbReference type="Pfam" id="PF13975">
    <property type="entry name" value="gag-asp_proteas"/>
    <property type="match status" value="1"/>
</dbReference>
<dbReference type="InterPro" id="IPR043128">
    <property type="entry name" value="Rev_trsase/Diguanyl_cyclase"/>
</dbReference>
<dbReference type="Pfam" id="PF17919">
    <property type="entry name" value="RT_RNaseH_2"/>
    <property type="match status" value="1"/>
</dbReference>
<evidence type="ECO:0000259" key="8">
    <source>
        <dbReference type="PROSITE" id="PS50878"/>
    </source>
</evidence>
<feature type="compositionally biased region" description="Basic and acidic residues" evidence="7">
    <location>
        <begin position="99"/>
        <end position="124"/>
    </location>
</feature>
<dbReference type="PROSITE" id="PS50994">
    <property type="entry name" value="INTEGRASE"/>
    <property type="match status" value="1"/>
</dbReference>
<dbReference type="FunFam" id="3.30.420.10:FF:000032">
    <property type="entry name" value="Retrovirus-related Pol polyprotein from transposon 297-like Protein"/>
    <property type="match status" value="1"/>
</dbReference>
<feature type="region of interest" description="Disordered" evidence="7">
    <location>
        <begin position="2658"/>
        <end position="2750"/>
    </location>
</feature>